<dbReference type="Proteomes" id="UP000789920">
    <property type="component" value="Unassembled WGS sequence"/>
</dbReference>
<evidence type="ECO:0000313" key="2">
    <source>
        <dbReference type="Proteomes" id="UP000789920"/>
    </source>
</evidence>
<gene>
    <name evidence="1" type="ORF">RPERSI_LOCUS3920</name>
</gene>
<dbReference type="EMBL" id="CAJVQC010005164">
    <property type="protein sequence ID" value="CAG8550106.1"/>
    <property type="molecule type" value="Genomic_DNA"/>
</dbReference>
<name>A0ACA9LUN1_9GLOM</name>
<accession>A0ACA9LUN1</accession>
<reference evidence="1" key="1">
    <citation type="submission" date="2021-06" db="EMBL/GenBank/DDBJ databases">
        <authorList>
            <person name="Kallberg Y."/>
            <person name="Tangrot J."/>
            <person name="Rosling A."/>
        </authorList>
    </citation>
    <scope>NUCLEOTIDE SEQUENCE</scope>
    <source>
        <strain evidence="1">MA461A</strain>
    </source>
</reference>
<proteinExistence type="predicted"/>
<sequence length="68" mass="7906">MHNRKRDVEFKSRIEELEKSRADTVSENAELKTKVAKLRSDFEEIKSKRITIDSPEQLPISSSAKNEM</sequence>
<comment type="caution">
    <text evidence="1">The sequence shown here is derived from an EMBL/GenBank/DDBJ whole genome shotgun (WGS) entry which is preliminary data.</text>
</comment>
<organism evidence="1 2">
    <name type="scientific">Racocetra persica</name>
    <dbReference type="NCBI Taxonomy" id="160502"/>
    <lineage>
        <taxon>Eukaryota</taxon>
        <taxon>Fungi</taxon>
        <taxon>Fungi incertae sedis</taxon>
        <taxon>Mucoromycota</taxon>
        <taxon>Glomeromycotina</taxon>
        <taxon>Glomeromycetes</taxon>
        <taxon>Diversisporales</taxon>
        <taxon>Gigasporaceae</taxon>
        <taxon>Racocetra</taxon>
    </lineage>
</organism>
<evidence type="ECO:0000313" key="1">
    <source>
        <dbReference type="EMBL" id="CAG8550106.1"/>
    </source>
</evidence>
<feature type="non-terminal residue" evidence="1">
    <location>
        <position position="68"/>
    </location>
</feature>
<protein>
    <submittedName>
        <fullName evidence="1">16041_t:CDS:1</fullName>
    </submittedName>
</protein>
<keyword evidence="2" id="KW-1185">Reference proteome</keyword>